<keyword evidence="3" id="KW-1185">Reference proteome</keyword>
<dbReference type="EMBL" id="PJQY01000954">
    <property type="protein sequence ID" value="PQQ06499.1"/>
    <property type="molecule type" value="Genomic_DNA"/>
</dbReference>
<dbReference type="SUPFAM" id="SSF49723">
    <property type="entry name" value="Lipase/lipooxygenase domain (PLAT/LH2 domain)"/>
    <property type="match status" value="1"/>
</dbReference>
<organism evidence="2 3">
    <name type="scientific">Prunus yedoensis var. nudiflora</name>
    <dbReference type="NCBI Taxonomy" id="2094558"/>
    <lineage>
        <taxon>Eukaryota</taxon>
        <taxon>Viridiplantae</taxon>
        <taxon>Streptophyta</taxon>
        <taxon>Embryophyta</taxon>
        <taxon>Tracheophyta</taxon>
        <taxon>Spermatophyta</taxon>
        <taxon>Magnoliopsida</taxon>
        <taxon>eudicotyledons</taxon>
        <taxon>Gunneridae</taxon>
        <taxon>Pentapetalae</taxon>
        <taxon>rosids</taxon>
        <taxon>fabids</taxon>
        <taxon>Rosales</taxon>
        <taxon>Rosaceae</taxon>
        <taxon>Amygdaloideae</taxon>
        <taxon>Amygdaleae</taxon>
        <taxon>Prunus</taxon>
    </lineage>
</organism>
<dbReference type="OrthoDB" id="1490254at2759"/>
<evidence type="ECO:0000256" key="1">
    <source>
        <dbReference type="SAM" id="MobiDB-lite"/>
    </source>
</evidence>
<reference evidence="2 3" key="1">
    <citation type="submission" date="2018-02" db="EMBL/GenBank/DDBJ databases">
        <title>Draft genome of wild Prunus yedoensis var. nudiflora.</title>
        <authorList>
            <person name="Baek S."/>
            <person name="Kim J.-H."/>
            <person name="Choi K."/>
            <person name="Kim G.-B."/>
            <person name="Cho A."/>
            <person name="Jang H."/>
            <person name="Shin C.-H."/>
            <person name="Yu H.-J."/>
            <person name="Mun J.-H."/>
        </authorList>
    </citation>
    <scope>NUCLEOTIDE SEQUENCE [LARGE SCALE GENOMIC DNA]</scope>
    <source>
        <strain evidence="3">cv. Jeju island</strain>
        <tissue evidence="2">Leaf</tissue>
    </source>
</reference>
<sequence length="165" mass="18582">MMLHFKYLAPLMKFRTKAPCRAQLNSVVAARVNKSDHVTLVNHRLVPLPMSFMKMPGFLLCMTYVTRSQPLTSASPAAKTSQNIIIDPHPKEMEEEKTKFETGHEGKKIKGRVVLMKKNVLDLNDFKASVLDRVHELLGKAVSLRLISSVKGDPGENAICLLFYF</sequence>
<dbReference type="Gene3D" id="2.60.60.20">
    <property type="entry name" value="PLAT/LH2 domain"/>
    <property type="match status" value="1"/>
</dbReference>
<evidence type="ECO:0000313" key="2">
    <source>
        <dbReference type="EMBL" id="PQQ06499.1"/>
    </source>
</evidence>
<feature type="compositionally biased region" description="Basic and acidic residues" evidence="1">
    <location>
        <begin position="88"/>
        <end position="102"/>
    </location>
</feature>
<feature type="region of interest" description="Disordered" evidence="1">
    <location>
        <begin position="75"/>
        <end position="102"/>
    </location>
</feature>
<proteinExistence type="predicted"/>
<name>A0A314YM09_PRUYE</name>
<evidence type="ECO:0000313" key="3">
    <source>
        <dbReference type="Proteomes" id="UP000250321"/>
    </source>
</evidence>
<gene>
    <name evidence="2" type="ORF">Pyn_06517</name>
</gene>
<dbReference type="STRING" id="2094558.A0A314YM09"/>
<accession>A0A314YM09</accession>
<dbReference type="AlphaFoldDB" id="A0A314YM09"/>
<feature type="compositionally biased region" description="Polar residues" evidence="1">
    <location>
        <begin position="75"/>
        <end position="84"/>
    </location>
</feature>
<dbReference type="InterPro" id="IPR036392">
    <property type="entry name" value="PLAT/LH2_dom_sf"/>
</dbReference>
<comment type="caution">
    <text evidence="2">The sequence shown here is derived from an EMBL/GenBank/DDBJ whole genome shotgun (WGS) entry which is preliminary data.</text>
</comment>
<dbReference type="Proteomes" id="UP000250321">
    <property type="component" value="Unassembled WGS sequence"/>
</dbReference>
<protein>
    <submittedName>
        <fullName evidence="2">Putative linoleate 9S-lipoxygenase 5 isoform X2</fullName>
    </submittedName>
</protein>